<dbReference type="Proteomes" id="UP000184185">
    <property type="component" value="Unassembled WGS sequence"/>
</dbReference>
<organism evidence="2 3">
    <name type="scientific">Pseudobutyrivibrio xylanivorans DSM 14809</name>
    <dbReference type="NCBI Taxonomy" id="1123012"/>
    <lineage>
        <taxon>Bacteria</taxon>
        <taxon>Bacillati</taxon>
        <taxon>Bacillota</taxon>
        <taxon>Clostridia</taxon>
        <taxon>Lachnospirales</taxon>
        <taxon>Lachnospiraceae</taxon>
        <taxon>Pseudobutyrivibrio</taxon>
    </lineage>
</organism>
<name>A0A1M6D990_PSEXY</name>
<evidence type="ECO:0000313" key="3">
    <source>
        <dbReference type="Proteomes" id="UP000184185"/>
    </source>
</evidence>
<dbReference type="RefSeq" id="WP_072913304.1">
    <property type="nucleotide sequence ID" value="NZ_FQYQ01000004.1"/>
</dbReference>
<evidence type="ECO:0000313" key="2">
    <source>
        <dbReference type="EMBL" id="SHI69795.1"/>
    </source>
</evidence>
<protein>
    <submittedName>
        <fullName evidence="2">Nucleoside-diphosphate-sugar epimerase</fullName>
    </submittedName>
</protein>
<dbReference type="EMBL" id="FQYQ01000004">
    <property type="protein sequence ID" value="SHI69795.1"/>
    <property type="molecule type" value="Genomic_DNA"/>
</dbReference>
<gene>
    <name evidence="2" type="ORF">SAMN02745725_00897</name>
</gene>
<reference evidence="2 3" key="1">
    <citation type="submission" date="2016-11" db="EMBL/GenBank/DDBJ databases">
        <authorList>
            <person name="Jaros S."/>
            <person name="Januszkiewicz K."/>
            <person name="Wedrychowicz H."/>
        </authorList>
    </citation>
    <scope>NUCLEOTIDE SEQUENCE [LARGE SCALE GENOMIC DNA]</scope>
    <source>
        <strain evidence="2 3">DSM 14809</strain>
    </source>
</reference>
<accession>A0A1M6D990</accession>
<dbReference type="InterPro" id="IPR001509">
    <property type="entry name" value="Epimerase_deHydtase"/>
</dbReference>
<dbReference type="AlphaFoldDB" id="A0A1M6D990"/>
<proteinExistence type="predicted"/>
<keyword evidence="3" id="KW-1185">Reference proteome</keyword>
<dbReference type="InterPro" id="IPR050177">
    <property type="entry name" value="Lipid_A_modif_metabolic_enz"/>
</dbReference>
<dbReference type="Gene3D" id="3.40.50.720">
    <property type="entry name" value="NAD(P)-binding Rossmann-like Domain"/>
    <property type="match status" value="1"/>
</dbReference>
<dbReference type="OrthoDB" id="2059500at2"/>
<dbReference type="PANTHER" id="PTHR43245">
    <property type="entry name" value="BIFUNCTIONAL POLYMYXIN RESISTANCE PROTEIN ARNA"/>
    <property type="match status" value="1"/>
</dbReference>
<dbReference type="PANTHER" id="PTHR43245:SF13">
    <property type="entry name" value="UDP-D-APIOSE_UDP-D-XYLOSE SYNTHASE 2"/>
    <property type="match status" value="1"/>
</dbReference>
<evidence type="ECO:0000259" key="1">
    <source>
        <dbReference type="Pfam" id="PF01370"/>
    </source>
</evidence>
<dbReference type="Pfam" id="PF01370">
    <property type="entry name" value="Epimerase"/>
    <property type="match status" value="1"/>
</dbReference>
<dbReference type="InterPro" id="IPR036291">
    <property type="entry name" value="NAD(P)-bd_dom_sf"/>
</dbReference>
<feature type="domain" description="NAD-dependent epimerase/dehydratase" evidence="1">
    <location>
        <begin position="3"/>
        <end position="218"/>
    </location>
</feature>
<dbReference type="SUPFAM" id="SSF51735">
    <property type="entry name" value="NAD(P)-binding Rossmann-fold domains"/>
    <property type="match status" value="1"/>
</dbReference>
<sequence length="491" mass="56590">MNVLITGGTGTISSGLVRESVRRGFNTYAITRGNHSHKNIEGATYITGNVWDRDSYLDGIKNIHFDVVVECLVFNPLQLEYSLASFCDICDQYIFISTAVLEIPSDNSTVSEDSALDYGGREYVRNKIACEELLATYFKKKKEKYTIVRPFFTYGAYHIRYGVDSSYDEYANIYRIKSKKPLICFKTYKVPFVNIEDFSRGVVSLFKNSLAYGEVFHIAEQGKETTWEEVYKLVAKSLDTDAYVIHLPKLLFQMFVPRRYEAIIGERGRNYSVIDNKLKKAVPGFSQLISNEIGIANTVGKIVDEYKANELPRDEEYQLGIEDAIIHAYNRQLITQEEKEMVEKYFEKTDSFLDEKNVKRTKSKLQEFYDVLIKWIGLKQKKQEIGEFLKHNGFDTVAIYGMKELGKTLYNDLKLCGMTIPYCIDARVDDVCKDVATTVITPDEYSDACDVDVVIVTAIHYYEDIFLQLWKKKKDIPILSLEFIIDEMLMR</sequence>